<dbReference type="Proteomes" id="UP000694864">
    <property type="component" value="Chromosome 11"/>
</dbReference>
<name>A0ABM0UDK9_CAMSA</name>
<dbReference type="Pfam" id="PF14392">
    <property type="entry name" value="zf-CCHC_4"/>
    <property type="match status" value="1"/>
</dbReference>
<feature type="domain" description="Zinc knuckle CX2CX4HX4C" evidence="2">
    <location>
        <begin position="37"/>
        <end position="80"/>
    </location>
</feature>
<dbReference type="PANTHER" id="PTHR31286:SF163">
    <property type="entry name" value="ZINC KNUCKLE CX2CX4HX4C DOMAIN-CONTAINING PROTEIN"/>
    <property type="match status" value="1"/>
</dbReference>
<proteinExistence type="predicted"/>
<accession>A0ABM0UDK9</accession>
<reference evidence="4" key="2">
    <citation type="submission" date="2025-08" db="UniProtKB">
        <authorList>
            <consortium name="RefSeq"/>
        </authorList>
    </citation>
    <scope>IDENTIFICATION</scope>
    <source>
        <tissue evidence="4">Leaf</tissue>
    </source>
</reference>
<evidence type="ECO:0000256" key="1">
    <source>
        <dbReference type="SAM" id="MobiDB-lite"/>
    </source>
</evidence>
<feature type="compositionally biased region" description="Basic and acidic residues" evidence="1">
    <location>
        <begin position="147"/>
        <end position="159"/>
    </location>
</feature>
<reference evidence="3" key="1">
    <citation type="journal article" date="2014" name="Nat. Commun.">
        <title>The emerging biofuel crop Camelina sativa retains a highly undifferentiated hexaploid genome structure.</title>
        <authorList>
            <person name="Kagale S."/>
            <person name="Koh C."/>
            <person name="Nixon J."/>
            <person name="Bollina V."/>
            <person name="Clarke W.E."/>
            <person name="Tuteja R."/>
            <person name="Spillane C."/>
            <person name="Robinson S.J."/>
            <person name="Links M.G."/>
            <person name="Clarke C."/>
            <person name="Higgins E.E."/>
            <person name="Huebert T."/>
            <person name="Sharpe A.G."/>
            <person name="Parkin I.A."/>
        </authorList>
    </citation>
    <scope>NUCLEOTIDE SEQUENCE [LARGE SCALE GENOMIC DNA]</scope>
    <source>
        <strain evidence="3">cv. DH55</strain>
    </source>
</reference>
<sequence>MHLWEVATLEAIGKKIGFIREVDEETGSVCVTVNGFNPIIFKLVVPFDFGDEVVVTLEYEKLLGYCDNCCRLTHEEKACQELIKVAGDQAFGNQVDNRGGLRQQGLVKQGLVHNDGGWEKPRKHVKRALDFQSYDASGVGNSGSYQQDRHQGSVWEQKRSHGSTAMGFLGGKREVQIATGEHMGHVSSFPLNRKGSGLV</sequence>
<protein>
    <submittedName>
        <fullName evidence="4">Uncharacterized protein LOC104723009</fullName>
    </submittedName>
</protein>
<keyword evidence="3" id="KW-1185">Reference proteome</keyword>
<dbReference type="InterPro" id="IPR040256">
    <property type="entry name" value="At4g02000-like"/>
</dbReference>
<dbReference type="RefSeq" id="XP_010439603.1">
    <property type="nucleotide sequence ID" value="XM_010441301.1"/>
</dbReference>
<evidence type="ECO:0000259" key="2">
    <source>
        <dbReference type="Pfam" id="PF14392"/>
    </source>
</evidence>
<evidence type="ECO:0000313" key="4">
    <source>
        <dbReference type="RefSeq" id="XP_010439603.1"/>
    </source>
</evidence>
<feature type="region of interest" description="Disordered" evidence="1">
    <location>
        <begin position="140"/>
        <end position="161"/>
    </location>
</feature>
<gene>
    <name evidence="4" type="primary">LOC104723009</name>
</gene>
<evidence type="ECO:0000313" key="3">
    <source>
        <dbReference type="Proteomes" id="UP000694864"/>
    </source>
</evidence>
<dbReference type="GeneID" id="104723009"/>
<dbReference type="PANTHER" id="PTHR31286">
    <property type="entry name" value="GLYCINE-RICH CELL WALL STRUCTURAL PROTEIN 1.8-LIKE"/>
    <property type="match status" value="1"/>
</dbReference>
<dbReference type="InterPro" id="IPR025836">
    <property type="entry name" value="Zn_knuckle_CX2CX4HX4C"/>
</dbReference>
<organism evidence="3 4">
    <name type="scientific">Camelina sativa</name>
    <name type="common">False flax</name>
    <name type="synonym">Myagrum sativum</name>
    <dbReference type="NCBI Taxonomy" id="90675"/>
    <lineage>
        <taxon>Eukaryota</taxon>
        <taxon>Viridiplantae</taxon>
        <taxon>Streptophyta</taxon>
        <taxon>Embryophyta</taxon>
        <taxon>Tracheophyta</taxon>
        <taxon>Spermatophyta</taxon>
        <taxon>Magnoliopsida</taxon>
        <taxon>eudicotyledons</taxon>
        <taxon>Gunneridae</taxon>
        <taxon>Pentapetalae</taxon>
        <taxon>rosids</taxon>
        <taxon>malvids</taxon>
        <taxon>Brassicales</taxon>
        <taxon>Brassicaceae</taxon>
        <taxon>Camelineae</taxon>
        <taxon>Camelina</taxon>
    </lineage>
</organism>